<keyword evidence="1" id="KW-1133">Transmembrane helix</keyword>
<feature type="transmembrane region" description="Helical" evidence="1">
    <location>
        <begin position="165"/>
        <end position="185"/>
    </location>
</feature>
<keyword evidence="1" id="KW-0812">Transmembrane</keyword>
<gene>
    <name evidence="3" type="ORF">OJ252_1524</name>
</gene>
<protein>
    <submittedName>
        <fullName evidence="3">Signal peptide-containing protein</fullName>
    </submittedName>
</protein>
<keyword evidence="1" id="KW-0472">Membrane</keyword>
<evidence type="ECO:0000256" key="2">
    <source>
        <dbReference type="SAM" id="SignalP"/>
    </source>
</evidence>
<feature type="chain" id="PRO_5045396971" evidence="2">
    <location>
        <begin position="22"/>
        <end position="203"/>
    </location>
</feature>
<reference evidence="3" key="1">
    <citation type="submission" date="2022-10" db="EMBL/GenBank/DDBJ databases">
        <title>Adaptive evolution leads to modifications in subtelomeric GC content in a zoonotic Cryptosporidium species.</title>
        <authorList>
            <person name="Li J."/>
            <person name="Feng Y."/>
            <person name="Xiao L."/>
        </authorList>
    </citation>
    <scope>NUCLEOTIDE SEQUENCE</scope>
    <source>
        <strain evidence="3">25894</strain>
    </source>
</reference>
<feature type="signal peptide" evidence="2">
    <location>
        <begin position="1"/>
        <end position="21"/>
    </location>
</feature>
<organism evidence="3 4">
    <name type="scientific">Cryptosporidium canis</name>
    <dbReference type="NCBI Taxonomy" id="195482"/>
    <lineage>
        <taxon>Eukaryota</taxon>
        <taxon>Sar</taxon>
        <taxon>Alveolata</taxon>
        <taxon>Apicomplexa</taxon>
        <taxon>Conoidasida</taxon>
        <taxon>Coccidia</taxon>
        <taxon>Eucoccidiorida</taxon>
        <taxon>Eimeriorina</taxon>
        <taxon>Cryptosporidiidae</taxon>
        <taxon>Cryptosporidium</taxon>
    </lineage>
</organism>
<sequence length="203" mass="23564">MTSIKYIILLFNLFMSFYISAVSPNENDAQLDILDNDLSKSEKEKKMAICFELTQKEFIEKRDMYQNMANTIKDKELLTSNDALRALFHQNLITCYFNSNMQDIDSVISGKIQKDAILKMFTTNETTPLKFSQNQLKILENILSRNANNSGKHISRGPFIYLNGFYGYIYFICALLVVTFSFYFAMSHIKRSIKHAIKVNKKK</sequence>
<proteinExistence type="predicted"/>
<dbReference type="Proteomes" id="UP001071777">
    <property type="component" value="Unassembled WGS sequence"/>
</dbReference>
<dbReference type="EMBL" id="JAPCXB010000058">
    <property type="protein sequence ID" value="KAJ1611495.1"/>
    <property type="molecule type" value="Genomic_DNA"/>
</dbReference>
<name>A0ABQ8P8N1_9CRYT</name>
<comment type="caution">
    <text evidence="3">The sequence shown here is derived from an EMBL/GenBank/DDBJ whole genome shotgun (WGS) entry which is preliminary data.</text>
</comment>
<evidence type="ECO:0000313" key="4">
    <source>
        <dbReference type="Proteomes" id="UP001071777"/>
    </source>
</evidence>
<evidence type="ECO:0000256" key="1">
    <source>
        <dbReference type="SAM" id="Phobius"/>
    </source>
</evidence>
<accession>A0ABQ8P8N1</accession>
<keyword evidence="2" id="KW-0732">Signal</keyword>
<evidence type="ECO:0000313" key="3">
    <source>
        <dbReference type="EMBL" id="KAJ1611495.1"/>
    </source>
</evidence>
<keyword evidence="4" id="KW-1185">Reference proteome</keyword>